<evidence type="ECO:0000313" key="1">
    <source>
        <dbReference type="EMBL" id="PWI58284.1"/>
    </source>
</evidence>
<gene>
    <name evidence="1" type="ORF">BM613_03405</name>
</gene>
<name>A0A2U3DAH4_SULT2</name>
<dbReference type="OrthoDB" id="2187943at2"/>
<sequence length="73" mass="8657">MDFEDVSERVKMGEEFKFYYKGEGFWISRNSAGYYLTRESDSCTQAFASSEELFEAGTIDGKRLKELWHQFEF</sequence>
<dbReference type="Proteomes" id="UP000245380">
    <property type="component" value="Unassembled WGS sequence"/>
</dbReference>
<keyword evidence="2" id="KW-1185">Reference proteome</keyword>
<accession>A0A2U3DAH4</accession>
<protein>
    <submittedName>
        <fullName evidence="1">Uncharacterized protein</fullName>
    </submittedName>
</protein>
<reference evidence="1 2" key="1">
    <citation type="submission" date="2016-11" db="EMBL/GenBank/DDBJ databases">
        <title>Comparative genomics of Acidibacillus ferroxidans species.</title>
        <authorList>
            <person name="Oliveira G."/>
            <person name="Nunes G."/>
            <person name="Oliveira R."/>
            <person name="Araujo F."/>
            <person name="Salim A."/>
            <person name="Scholte L."/>
            <person name="Morais D."/>
            <person name="Nancucheo I."/>
            <person name="Johnson D.B."/>
            <person name="Grail B."/>
            <person name="Bittencourt J."/>
            <person name="Valadares R."/>
        </authorList>
    </citation>
    <scope>NUCLEOTIDE SEQUENCE [LARGE SCALE GENOMIC DNA]</scope>
    <source>
        <strain evidence="1 2">Y002</strain>
    </source>
</reference>
<dbReference type="AlphaFoldDB" id="A0A2U3DAH4"/>
<dbReference type="RefSeq" id="WP_109429786.1">
    <property type="nucleotide sequence ID" value="NZ_MPDK01000004.1"/>
</dbReference>
<evidence type="ECO:0000313" key="2">
    <source>
        <dbReference type="Proteomes" id="UP000245380"/>
    </source>
</evidence>
<comment type="caution">
    <text evidence="1">The sequence shown here is derived from an EMBL/GenBank/DDBJ whole genome shotgun (WGS) entry which is preliminary data.</text>
</comment>
<dbReference type="EMBL" id="MPDK01000004">
    <property type="protein sequence ID" value="PWI58284.1"/>
    <property type="molecule type" value="Genomic_DNA"/>
</dbReference>
<organism evidence="1 2">
    <name type="scientific">Sulfoacidibacillus thermotolerans</name>
    <name type="common">Acidibacillus sulfuroxidans</name>
    <dbReference type="NCBI Taxonomy" id="1765684"/>
    <lineage>
        <taxon>Bacteria</taxon>
        <taxon>Bacillati</taxon>
        <taxon>Bacillota</taxon>
        <taxon>Bacilli</taxon>
        <taxon>Bacillales</taxon>
        <taxon>Alicyclobacillaceae</taxon>
        <taxon>Sulfoacidibacillus</taxon>
    </lineage>
</organism>
<proteinExistence type="predicted"/>